<dbReference type="Proteomes" id="UP001596434">
    <property type="component" value="Unassembled WGS sequence"/>
</dbReference>
<evidence type="ECO:0000256" key="1">
    <source>
        <dbReference type="SAM" id="MobiDB-lite"/>
    </source>
</evidence>
<name>A0ABD5ZYH3_9EURY</name>
<dbReference type="AlphaFoldDB" id="A0ABD5ZYH3"/>
<proteinExistence type="predicted"/>
<dbReference type="GeneID" id="96954072"/>
<dbReference type="EMBL" id="JBHTAT010000001">
    <property type="protein sequence ID" value="MFC7255703.1"/>
    <property type="molecule type" value="Genomic_DNA"/>
</dbReference>
<evidence type="ECO:0000313" key="2">
    <source>
        <dbReference type="EMBL" id="MFC7255703.1"/>
    </source>
</evidence>
<reference evidence="2 3" key="1">
    <citation type="journal article" date="2019" name="Int. J. Syst. Evol. Microbiol.">
        <title>The Global Catalogue of Microorganisms (GCM) 10K type strain sequencing project: providing services to taxonomists for standard genome sequencing and annotation.</title>
        <authorList>
            <consortium name="The Broad Institute Genomics Platform"/>
            <consortium name="The Broad Institute Genome Sequencing Center for Infectious Disease"/>
            <person name="Wu L."/>
            <person name="Ma J."/>
        </authorList>
    </citation>
    <scope>NUCLEOTIDE SEQUENCE [LARGE SCALE GENOMIC DNA]</scope>
    <source>
        <strain evidence="2 3">GX21</strain>
    </source>
</reference>
<feature type="compositionally biased region" description="Polar residues" evidence="1">
    <location>
        <begin position="21"/>
        <end position="32"/>
    </location>
</feature>
<protein>
    <submittedName>
        <fullName evidence="2">Uncharacterized protein</fullName>
    </submittedName>
</protein>
<accession>A0ABD5ZYH3</accession>
<gene>
    <name evidence="2" type="ORF">ACFQKE_10435</name>
</gene>
<feature type="region of interest" description="Disordered" evidence="1">
    <location>
        <begin position="1"/>
        <end position="32"/>
    </location>
</feature>
<dbReference type="RefSeq" id="WP_379703929.1">
    <property type="nucleotide sequence ID" value="NZ_JBHTAT010000001.1"/>
</dbReference>
<comment type="caution">
    <text evidence="2">The sequence shown here is derived from an EMBL/GenBank/DDBJ whole genome shotgun (WGS) entry which is preliminary data.</text>
</comment>
<organism evidence="2 3">
    <name type="scientific">Haloplanus litoreus</name>
    <dbReference type="NCBI Taxonomy" id="767515"/>
    <lineage>
        <taxon>Archaea</taxon>
        <taxon>Methanobacteriati</taxon>
        <taxon>Methanobacteriota</taxon>
        <taxon>Stenosarchaea group</taxon>
        <taxon>Halobacteria</taxon>
        <taxon>Halobacteriales</taxon>
        <taxon>Haloferacaceae</taxon>
        <taxon>Haloplanus</taxon>
    </lineage>
</organism>
<keyword evidence="3" id="KW-1185">Reference proteome</keyword>
<evidence type="ECO:0000313" key="3">
    <source>
        <dbReference type="Proteomes" id="UP001596434"/>
    </source>
</evidence>
<sequence>MTADDAPDSEPERPSDHSGPSPEQWNPESTFCTDDRGSFFAGGHRVSVGRVYKDTQAETHRAVHSVDEGAREAVLYAVERDVYGEFSPADDDDPLVVSWHDEGGRFLPI</sequence>